<dbReference type="EMBL" id="CP017755">
    <property type="protein sequence ID" value="AOZ08811.1"/>
    <property type="molecule type" value="Genomic_DNA"/>
</dbReference>
<dbReference type="InterPro" id="IPR013563">
    <property type="entry name" value="Oligopep_ABC_C"/>
</dbReference>
<dbReference type="CDD" id="cd03257">
    <property type="entry name" value="ABC_NikE_OppD_transporters"/>
    <property type="match status" value="1"/>
</dbReference>
<keyword evidence="2" id="KW-0813">Transport</keyword>
<accession>A0ABM7D7V7</accession>
<dbReference type="PANTHER" id="PTHR43776:SF7">
    <property type="entry name" value="D,D-DIPEPTIDE TRANSPORT ATP-BINDING PROTEIN DDPF-RELATED"/>
    <property type="match status" value="1"/>
</dbReference>
<proteinExistence type="inferred from homology"/>
<evidence type="ECO:0000256" key="6">
    <source>
        <dbReference type="ARBA" id="ARBA00022840"/>
    </source>
</evidence>
<dbReference type="SMART" id="SM00382">
    <property type="entry name" value="AAA"/>
    <property type="match status" value="1"/>
</dbReference>
<organism evidence="8 9">
    <name type="scientific">Cupriavidus malaysiensis</name>
    <dbReference type="NCBI Taxonomy" id="367825"/>
    <lineage>
        <taxon>Bacteria</taxon>
        <taxon>Pseudomonadati</taxon>
        <taxon>Pseudomonadota</taxon>
        <taxon>Betaproteobacteria</taxon>
        <taxon>Burkholderiales</taxon>
        <taxon>Burkholderiaceae</taxon>
        <taxon>Cupriavidus</taxon>
    </lineage>
</organism>
<reference evidence="8 9" key="1">
    <citation type="submission" date="2016-10" db="EMBL/GenBank/DDBJ databases">
        <title>Complete genome sequences of three Cupriavidus strains isolated from various Malaysian environments.</title>
        <authorList>
            <person name="Abdullah A.A.-A."/>
            <person name="Shafie N.A.H."/>
            <person name="Lau N.S."/>
        </authorList>
    </citation>
    <scope>NUCLEOTIDE SEQUENCE [LARGE SCALE GENOMIC DNA]</scope>
    <source>
        <strain evidence="8 9">USMAA1020</strain>
    </source>
</reference>
<evidence type="ECO:0000256" key="3">
    <source>
        <dbReference type="ARBA" id="ARBA00022475"/>
    </source>
</evidence>
<dbReference type="NCBIfam" id="TIGR01727">
    <property type="entry name" value="oligo_HPY"/>
    <property type="match status" value="1"/>
</dbReference>
<evidence type="ECO:0000313" key="8">
    <source>
        <dbReference type="EMBL" id="AOZ08811.1"/>
    </source>
</evidence>
<dbReference type="InterPro" id="IPR003593">
    <property type="entry name" value="AAA+_ATPase"/>
</dbReference>
<dbReference type="InterPro" id="IPR017871">
    <property type="entry name" value="ABC_transporter-like_CS"/>
</dbReference>
<evidence type="ECO:0000256" key="4">
    <source>
        <dbReference type="ARBA" id="ARBA00022519"/>
    </source>
</evidence>
<dbReference type="Gene3D" id="3.40.50.300">
    <property type="entry name" value="P-loop containing nucleotide triphosphate hydrolases"/>
    <property type="match status" value="1"/>
</dbReference>
<dbReference type="PANTHER" id="PTHR43776">
    <property type="entry name" value="TRANSPORT ATP-BINDING PROTEIN"/>
    <property type="match status" value="1"/>
</dbReference>
<evidence type="ECO:0000256" key="2">
    <source>
        <dbReference type="ARBA" id="ARBA00022448"/>
    </source>
</evidence>
<keyword evidence="4" id="KW-0997">Cell inner membrane</keyword>
<dbReference type="InterPro" id="IPR050319">
    <property type="entry name" value="ABC_transp_ATP-bind"/>
</dbReference>
<keyword evidence="9" id="KW-1185">Reference proteome</keyword>
<dbReference type="Proteomes" id="UP000177515">
    <property type="component" value="Chromosome 2"/>
</dbReference>
<name>A0ABM7D7V7_9BURK</name>
<gene>
    <name evidence="8" type="ORF">BKK80_23220</name>
</gene>
<evidence type="ECO:0000256" key="1">
    <source>
        <dbReference type="ARBA" id="ARBA00005417"/>
    </source>
</evidence>
<keyword evidence="4" id="KW-0472">Membrane</keyword>
<keyword evidence="5" id="KW-0547">Nucleotide-binding</keyword>
<keyword evidence="6" id="KW-0067">ATP-binding</keyword>
<dbReference type="Pfam" id="PF00005">
    <property type="entry name" value="ABC_tran"/>
    <property type="match status" value="1"/>
</dbReference>
<dbReference type="Pfam" id="PF08352">
    <property type="entry name" value="oligo_HPY"/>
    <property type="match status" value="1"/>
</dbReference>
<protein>
    <submittedName>
        <fullName evidence="8">Peptide ABC transporter substrate-binding protein</fullName>
    </submittedName>
</protein>
<sequence>MLLEVDNLKKHFPARGGGTVRAVDGVSFAVGAGQTFALVGESGCGKTTIARLLLLLERPNGGAIRFDGEDVLALDRAGTMRYRRQVQAVFQDPSSSLNPRLKVRTLLAEPLLAHGEAGSRDALRAKLAELLDIVGLPAGALDLYPHEFSGGQRQRIAVARALALRPRLIVLDEPTSALDVSIRAQIVNLLADIQLAFGLAYLVIAHDLALVEHFSSAVGVMYLGALAESGASTAVFGAPRHPYTQALLGSAPRPDPDHQPAEGLIHGEIGSALQPPPGCKFHPRCPHALPRCAEQVPVLQRLDAADATDAAAGNAGPPHLAACHLLAAAGAPPSATQPKQELIAS</sequence>
<dbReference type="InterPro" id="IPR027417">
    <property type="entry name" value="P-loop_NTPase"/>
</dbReference>
<evidence type="ECO:0000259" key="7">
    <source>
        <dbReference type="PROSITE" id="PS50893"/>
    </source>
</evidence>
<keyword evidence="3" id="KW-1003">Cell membrane</keyword>
<dbReference type="PROSITE" id="PS50893">
    <property type="entry name" value="ABC_TRANSPORTER_2"/>
    <property type="match status" value="1"/>
</dbReference>
<dbReference type="InterPro" id="IPR003439">
    <property type="entry name" value="ABC_transporter-like_ATP-bd"/>
</dbReference>
<comment type="similarity">
    <text evidence="1">Belongs to the ABC transporter superfamily.</text>
</comment>
<dbReference type="RefSeq" id="WP_071071481.1">
    <property type="nucleotide sequence ID" value="NZ_CP017755.1"/>
</dbReference>
<evidence type="ECO:0000256" key="5">
    <source>
        <dbReference type="ARBA" id="ARBA00022741"/>
    </source>
</evidence>
<dbReference type="SUPFAM" id="SSF52540">
    <property type="entry name" value="P-loop containing nucleoside triphosphate hydrolases"/>
    <property type="match status" value="1"/>
</dbReference>
<dbReference type="PROSITE" id="PS00211">
    <property type="entry name" value="ABC_TRANSPORTER_1"/>
    <property type="match status" value="1"/>
</dbReference>
<feature type="domain" description="ABC transporter" evidence="7">
    <location>
        <begin position="3"/>
        <end position="248"/>
    </location>
</feature>
<evidence type="ECO:0000313" key="9">
    <source>
        <dbReference type="Proteomes" id="UP000177515"/>
    </source>
</evidence>